<name>A0ABN0T8H4_9FIRM</name>
<evidence type="ECO:0000313" key="2">
    <source>
        <dbReference type="Proteomes" id="UP001500399"/>
    </source>
</evidence>
<comment type="caution">
    <text evidence="1">The sequence shown here is derived from an EMBL/GenBank/DDBJ whole genome shotgun (WGS) entry which is preliminary data.</text>
</comment>
<evidence type="ECO:0000313" key="1">
    <source>
        <dbReference type="EMBL" id="GAA0215147.1"/>
    </source>
</evidence>
<dbReference type="RefSeq" id="WP_304986356.1">
    <property type="nucleotide sequence ID" value="NZ_BAAACR010000013.1"/>
</dbReference>
<gene>
    <name evidence="1" type="ORF">GCM10008919_17960</name>
</gene>
<sequence length="273" mass="30977">MRQYMTLLKSYSDSSVGLVPPVAQALYFRLFLINNRAGWTEWFGATNQRLMLEVGLNSAHTLIENRNLLKRLGFIDFKQGKKGQPTLYRLNDMCEEEGALNALNTAPQTALETASNSALNTAPQTAHIYRQETMTKTKKEKCKKENTLDSLLESCLESYTDNAELLEALRGFVEMRREKGRSLTKRALRLNLSKLDKLSSTDEEKIAIVNETVMRGWLGFFPLKQEVRQHGTGRDNRRAALEERYPDFAEADRDYIPPWKLRPPGGGDQAASG</sequence>
<proteinExistence type="predicted"/>
<reference evidence="1 2" key="1">
    <citation type="journal article" date="2019" name="Int. J. Syst. Evol. Microbiol.">
        <title>The Global Catalogue of Microorganisms (GCM) 10K type strain sequencing project: providing services to taxonomists for standard genome sequencing and annotation.</title>
        <authorList>
            <consortium name="The Broad Institute Genomics Platform"/>
            <consortium name="The Broad Institute Genome Sequencing Center for Infectious Disease"/>
            <person name="Wu L."/>
            <person name="Ma J."/>
        </authorList>
    </citation>
    <scope>NUCLEOTIDE SEQUENCE [LARGE SCALE GENOMIC DNA]</scope>
    <source>
        <strain evidence="1 2">JCM 8542</strain>
    </source>
</reference>
<accession>A0ABN0T8H4</accession>
<dbReference type="EMBL" id="BAAACR010000013">
    <property type="protein sequence ID" value="GAA0215147.1"/>
    <property type="molecule type" value="Genomic_DNA"/>
</dbReference>
<protein>
    <submittedName>
        <fullName evidence="1">Uncharacterized protein</fullName>
    </submittedName>
</protein>
<dbReference type="Proteomes" id="UP001500399">
    <property type="component" value="Unassembled WGS sequence"/>
</dbReference>
<organism evidence="1 2">
    <name type="scientific">Selenomonas dianae</name>
    <dbReference type="NCBI Taxonomy" id="135079"/>
    <lineage>
        <taxon>Bacteria</taxon>
        <taxon>Bacillati</taxon>
        <taxon>Bacillota</taxon>
        <taxon>Negativicutes</taxon>
        <taxon>Selenomonadales</taxon>
        <taxon>Selenomonadaceae</taxon>
        <taxon>Selenomonas</taxon>
    </lineage>
</organism>
<keyword evidence="2" id="KW-1185">Reference proteome</keyword>